<proteinExistence type="predicted"/>
<dbReference type="NCBIfam" id="TIGR01644">
    <property type="entry name" value="phage_P2_V"/>
    <property type="match status" value="1"/>
</dbReference>
<dbReference type="eggNOG" id="COG4384">
    <property type="taxonomic scope" value="Bacteria"/>
</dbReference>
<evidence type="ECO:0000313" key="2">
    <source>
        <dbReference type="EMBL" id="CCU70944.1"/>
    </source>
</evidence>
<feature type="domain" description="Bacteriophage Mu Gp45 N-terminal" evidence="1">
    <location>
        <begin position="27"/>
        <end position="94"/>
    </location>
</feature>
<gene>
    <name evidence="2" type="ORF">TOL_0505</name>
</gene>
<dbReference type="GeneID" id="79175489"/>
<name>M5DZM1_9GAMM</name>
<sequence length="214" mass="22654">MTRNQLIRSISAFTAPIARRIKMLVQRSVLTRVKYESKVRLLQVKVPGGQELADIEHLEPFGFTSHAPAGAECLVLAFGGNGSHSVGLQVGDRRYRMLIEEGDVAIYNQNADYLHLKNDGTATLKSSTKVIVESPAVEMTGTLKVAGATTLESTLNVALAATLSTSMTTPSATITAGTITTAVITSLTVNGIAFDTHAHSYTDNGNPLVSGGPQ</sequence>
<protein>
    <recommendedName>
        <fullName evidence="1">Bacteriophage Mu Gp45 N-terminal domain-containing protein</fullName>
    </recommendedName>
</protein>
<dbReference type="InterPro" id="IPR013046">
    <property type="entry name" value="GpV/Gp45"/>
</dbReference>
<organism evidence="2 3">
    <name type="scientific">Thalassolituus oleivorans MIL-1</name>
    <dbReference type="NCBI Taxonomy" id="1298593"/>
    <lineage>
        <taxon>Bacteria</taxon>
        <taxon>Pseudomonadati</taxon>
        <taxon>Pseudomonadota</taxon>
        <taxon>Gammaproteobacteria</taxon>
        <taxon>Oceanospirillales</taxon>
        <taxon>Oceanospirillaceae</taxon>
        <taxon>Thalassolituus</taxon>
    </lineage>
</organism>
<dbReference type="InterPro" id="IPR014462">
    <property type="entry name" value="Phage_Mu_Gp45"/>
</dbReference>
<dbReference type="RefSeq" id="WP_015485684.1">
    <property type="nucleotide sequence ID" value="NC_020888.1"/>
</dbReference>
<dbReference type="EMBL" id="HF680312">
    <property type="protein sequence ID" value="CCU70944.1"/>
    <property type="molecule type" value="Genomic_DNA"/>
</dbReference>
<dbReference type="Proteomes" id="UP000011866">
    <property type="component" value="Chromosome"/>
</dbReference>
<accession>M5DZM1</accession>
<keyword evidence="3" id="KW-1185">Reference proteome</keyword>
<dbReference type="InterPro" id="IPR053861">
    <property type="entry name" value="Phage_Mu_Gp45_N"/>
</dbReference>
<dbReference type="AlphaFoldDB" id="M5DZM1"/>
<evidence type="ECO:0000313" key="3">
    <source>
        <dbReference type="Proteomes" id="UP000011866"/>
    </source>
</evidence>
<dbReference type="KEGG" id="tol:TOL_0505"/>
<evidence type="ECO:0000259" key="1">
    <source>
        <dbReference type="Pfam" id="PF06890"/>
    </source>
</evidence>
<dbReference type="PIRSF" id="PIRSF012337">
    <property type="entry name" value="gp45"/>
    <property type="match status" value="1"/>
</dbReference>
<dbReference type="Pfam" id="PF06890">
    <property type="entry name" value="Phage_Mu_Gp45"/>
    <property type="match status" value="1"/>
</dbReference>
<reference evidence="2 3" key="1">
    <citation type="journal article" date="2013" name="Genome Announc.">
        <title>Genome Sequence of Thalassolituus oleivorans MIL-1 (DSM 14913T).</title>
        <authorList>
            <person name="Golyshin P.N."/>
            <person name="Werner J."/>
            <person name="Chernikova T.N."/>
            <person name="Tran H."/>
            <person name="Ferrer M."/>
            <person name="Yakimov M.M."/>
            <person name="Teeling H."/>
            <person name="Golyshina O.V."/>
        </authorList>
    </citation>
    <scope>NUCLEOTIDE SEQUENCE [LARGE SCALE GENOMIC DNA]</scope>
    <source>
        <strain evidence="2 3">MIL-1</strain>
    </source>
</reference>
<dbReference type="HOGENOM" id="CLU_108409_3_0_6"/>